<reference evidence="1 2" key="1">
    <citation type="submission" date="2021-03" db="EMBL/GenBank/DDBJ databases">
        <title>Genomic Encyclopedia of Type Strains, Phase IV (KMG-IV): sequencing the most valuable type-strain genomes for metagenomic binning, comparative biology and taxonomic classification.</title>
        <authorList>
            <person name="Goeker M."/>
        </authorList>
    </citation>
    <scope>NUCLEOTIDE SEQUENCE [LARGE SCALE GENOMIC DNA]</scope>
    <source>
        <strain evidence="1 2">DSM 13372</strain>
    </source>
</reference>
<comment type="caution">
    <text evidence="1">The sequence shown here is derived from an EMBL/GenBank/DDBJ whole genome shotgun (WGS) entry which is preliminary data.</text>
</comment>
<gene>
    <name evidence="1" type="ORF">J2Z31_001763</name>
</gene>
<evidence type="ECO:0000313" key="1">
    <source>
        <dbReference type="EMBL" id="MBP2235271.1"/>
    </source>
</evidence>
<organism evidence="1 2">
    <name type="scientific">Sinorhizobium kostiense</name>
    <dbReference type="NCBI Taxonomy" id="76747"/>
    <lineage>
        <taxon>Bacteria</taxon>
        <taxon>Pseudomonadati</taxon>
        <taxon>Pseudomonadota</taxon>
        <taxon>Alphaproteobacteria</taxon>
        <taxon>Hyphomicrobiales</taxon>
        <taxon>Rhizobiaceae</taxon>
        <taxon>Sinorhizobium/Ensifer group</taxon>
        <taxon>Sinorhizobium</taxon>
    </lineage>
</organism>
<accession>A0ABS4QYP1</accession>
<name>A0ABS4QYP1_9HYPH</name>
<sequence>MKVAIPALAPYWRAFLLIARFRADDGSRCPQKANFVVERVVGKKVKKLPPGTLAAGNFPTLTQAQGAAGPTSLVAGTEGQGVAVHAWSEGWLYAGRNKIVEIGPPEWTDVDRLFC</sequence>
<dbReference type="RefSeq" id="WP_209601501.1">
    <property type="nucleotide sequence ID" value="NZ_JAGILA010000002.1"/>
</dbReference>
<dbReference type="EMBL" id="JAGILA010000002">
    <property type="protein sequence ID" value="MBP2235271.1"/>
    <property type="molecule type" value="Genomic_DNA"/>
</dbReference>
<proteinExistence type="predicted"/>
<evidence type="ECO:0000313" key="2">
    <source>
        <dbReference type="Proteomes" id="UP000730739"/>
    </source>
</evidence>
<protein>
    <submittedName>
        <fullName evidence="1">Uncharacterized protein</fullName>
    </submittedName>
</protein>
<keyword evidence="2" id="KW-1185">Reference proteome</keyword>
<dbReference type="Proteomes" id="UP000730739">
    <property type="component" value="Unassembled WGS sequence"/>
</dbReference>